<protein>
    <submittedName>
        <fullName evidence="1">Uncharacterized protein</fullName>
    </submittedName>
</protein>
<dbReference type="KEGG" id="vg:29124969"/>
<evidence type="ECO:0000313" key="2">
    <source>
        <dbReference type="Proteomes" id="UP000201371"/>
    </source>
</evidence>
<dbReference type="RefSeq" id="YP_009301066.1">
    <property type="nucleotide sequence ID" value="NC_031230.1"/>
</dbReference>
<gene>
    <name evidence="1" type="primary">7</name>
    <name evidence="1" type="ORF">SEA_YVONNETASTIC_7</name>
</gene>
<dbReference type="EMBL" id="KU963248">
    <property type="protein sequence ID" value="AMS02556.1"/>
    <property type="molecule type" value="Genomic_DNA"/>
</dbReference>
<keyword evidence="2" id="KW-1185">Reference proteome</keyword>
<reference evidence="2" key="1">
    <citation type="submission" date="2016-03" db="EMBL/GenBank/DDBJ databases">
        <authorList>
            <person name="Ploux O."/>
        </authorList>
    </citation>
    <scope>NUCLEOTIDE SEQUENCE [LARGE SCALE GENOMIC DNA]</scope>
</reference>
<sequence>MTDPLLPPGIRANLVNKMLEQQIEALGEVTYFTGFGDKEYWQGKADAYAHAAELIKDWSAYG</sequence>
<accession>A0A142K8X3</accession>
<organism evidence="1 2">
    <name type="scientific">Gordonia phage Yvonnetastic</name>
    <dbReference type="NCBI Taxonomy" id="1821566"/>
    <lineage>
        <taxon>Viruses</taxon>
        <taxon>Duplodnaviria</taxon>
        <taxon>Heunggongvirae</taxon>
        <taxon>Uroviricota</taxon>
        <taxon>Caudoviricetes</taxon>
        <taxon>Yvonnevirus</taxon>
        <taxon>Yvonnevirus yvonnetastic</taxon>
        <taxon>Gordonia virus Yvonnetastic</taxon>
    </lineage>
</organism>
<name>A0A142K8X3_9CAUD</name>
<proteinExistence type="predicted"/>
<dbReference type="GeneID" id="29124969"/>
<evidence type="ECO:0000313" key="1">
    <source>
        <dbReference type="EMBL" id="AMS02556.1"/>
    </source>
</evidence>
<dbReference type="Proteomes" id="UP000201371">
    <property type="component" value="Segment"/>
</dbReference>